<dbReference type="InterPro" id="IPR013656">
    <property type="entry name" value="PAS_4"/>
</dbReference>
<feature type="domain" description="PAC" evidence="2">
    <location>
        <begin position="213"/>
        <end position="264"/>
    </location>
</feature>
<reference evidence="4 5" key="1">
    <citation type="submission" date="2017-07" db="EMBL/GenBank/DDBJ databases">
        <title>Tetzosporium hominis gen.nov. sp.nov.</title>
        <authorList>
            <person name="Tetz G."/>
            <person name="Tetz V."/>
        </authorList>
    </citation>
    <scope>NUCLEOTIDE SEQUENCE [LARGE SCALE GENOMIC DNA]</scope>
    <source>
        <strain evidence="4 5">VT-49</strain>
    </source>
</reference>
<comment type="caution">
    <text evidence="4">The sequence shown here is derived from an EMBL/GenBank/DDBJ whole genome shotgun (WGS) entry which is preliminary data.</text>
</comment>
<evidence type="ECO:0000259" key="2">
    <source>
        <dbReference type="PROSITE" id="PS50113"/>
    </source>
</evidence>
<evidence type="ECO:0000313" key="5">
    <source>
        <dbReference type="Proteomes" id="UP000217065"/>
    </source>
</evidence>
<dbReference type="PANTHER" id="PTHR44757:SF2">
    <property type="entry name" value="BIOFILM ARCHITECTURE MAINTENANCE PROTEIN MBAA"/>
    <property type="match status" value="1"/>
</dbReference>
<dbReference type="InterPro" id="IPR000700">
    <property type="entry name" value="PAS-assoc_C"/>
</dbReference>
<accession>A0A264W3L0</accession>
<evidence type="ECO:0000259" key="3">
    <source>
        <dbReference type="PROSITE" id="PS50887"/>
    </source>
</evidence>
<dbReference type="InterPro" id="IPR035965">
    <property type="entry name" value="PAS-like_dom_sf"/>
</dbReference>
<dbReference type="Pfam" id="PF13426">
    <property type="entry name" value="PAS_9"/>
    <property type="match status" value="1"/>
</dbReference>
<proteinExistence type="predicted"/>
<dbReference type="CDD" id="cd01949">
    <property type="entry name" value="GGDEF"/>
    <property type="match status" value="1"/>
</dbReference>
<keyword evidence="5" id="KW-1185">Reference proteome</keyword>
<protein>
    <recommendedName>
        <fullName evidence="6">Diguanylate cyclase</fullName>
    </recommendedName>
</protein>
<dbReference type="SUPFAM" id="SSF55073">
    <property type="entry name" value="Nucleotide cyclase"/>
    <property type="match status" value="1"/>
</dbReference>
<evidence type="ECO:0008006" key="6">
    <source>
        <dbReference type="Google" id="ProtNLM"/>
    </source>
</evidence>
<dbReference type="SMART" id="SM00091">
    <property type="entry name" value="PAS"/>
    <property type="match status" value="4"/>
</dbReference>
<dbReference type="Pfam" id="PF08448">
    <property type="entry name" value="PAS_4"/>
    <property type="match status" value="1"/>
</dbReference>
<dbReference type="Pfam" id="PF00990">
    <property type="entry name" value="GGDEF"/>
    <property type="match status" value="1"/>
</dbReference>
<dbReference type="SUPFAM" id="SSF55785">
    <property type="entry name" value="PYP-like sensor domain (PAS domain)"/>
    <property type="match status" value="4"/>
</dbReference>
<dbReference type="PROSITE" id="PS50887">
    <property type="entry name" value="GGDEF"/>
    <property type="match status" value="1"/>
</dbReference>
<feature type="domain" description="GGDEF" evidence="3">
    <location>
        <begin position="545"/>
        <end position="678"/>
    </location>
</feature>
<dbReference type="InterPro" id="IPR000160">
    <property type="entry name" value="GGDEF_dom"/>
</dbReference>
<dbReference type="InterPro" id="IPR043128">
    <property type="entry name" value="Rev_trsase/Diguanyl_cyclase"/>
</dbReference>
<dbReference type="SMART" id="SM00086">
    <property type="entry name" value="PAC"/>
    <property type="match status" value="4"/>
</dbReference>
<feature type="domain" description="PAC" evidence="2">
    <location>
        <begin position="337"/>
        <end position="389"/>
    </location>
</feature>
<dbReference type="InterPro" id="IPR052155">
    <property type="entry name" value="Biofilm_reg_signaling"/>
</dbReference>
<evidence type="ECO:0000313" key="4">
    <source>
        <dbReference type="EMBL" id="OZS78160.1"/>
    </source>
</evidence>
<dbReference type="PROSITE" id="PS50112">
    <property type="entry name" value="PAS"/>
    <property type="match status" value="3"/>
</dbReference>
<dbReference type="Proteomes" id="UP000217065">
    <property type="component" value="Unassembled WGS sequence"/>
</dbReference>
<dbReference type="InterPro" id="IPR013655">
    <property type="entry name" value="PAS_fold_3"/>
</dbReference>
<dbReference type="OrthoDB" id="2624050at2"/>
<dbReference type="PROSITE" id="PS50113">
    <property type="entry name" value="PAC"/>
    <property type="match status" value="3"/>
</dbReference>
<gene>
    <name evidence="4" type="ORF">CF394_07975</name>
</gene>
<dbReference type="InterPro" id="IPR013767">
    <property type="entry name" value="PAS_fold"/>
</dbReference>
<dbReference type="Pfam" id="PF00989">
    <property type="entry name" value="PAS"/>
    <property type="match status" value="1"/>
</dbReference>
<feature type="domain" description="PAS" evidence="1">
    <location>
        <begin position="140"/>
        <end position="210"/>
    </location>
</feature>
<dbReference type="Pfam" id="PF08447">
    <property type="entry name" value="PAS_3"/>
    <property type="match status" value="1"/>
</dbReference>
<feature type="domain" description="PAS" evidence="1">
    <location>
        <begin position="390"/>
        <end position="460"/>
    </location>
</feature>
<dbReference type="EMBL" id="NOKQ01000204">
    <property type="protein sequence ID" value="OZS78160.1"/>
    <property type="molecule type" value="Genomic_DNA"/>
</dbReference>
<name>A0A264W3L0_9BACL</name>
<dbReference type="InterPro" id="IPR029787">
    <property type="entry name" value="Nucleotide_cyclase"/>
</dbReference>
<feature type="domain" description="PAS" evidence="1">
    <location>
        <begin position="265"/>
        <end position="307"/>
    </location>
</feature>
<dbReference type="NCBIfam" id="TIGR00254">
    <property type="entry name" value="GGDEF"/>
    <property type="match status" value="1"/>
</dbReference>
<dbReference type="InterPro" id="IPR000014">
    <property type="entry name" value="PAS"/>
</dbReference>
<sequence>MEMEKPLIHRDTDIDLLVQMLDHVTDLVFLMEVQGTQFIYQFINKKARQILGLSDATLGQSILSAHDSDKAVPLHQAYQRVVRSEKTLVFRQQVRTPTGMFTGESKLTPLYNSSREVTHILGIVQDVSTLKVSEDESELNRQRYKSLFDFHPDGIIAYNLKGQLVDGNFASSKITGYQFGDASEHGFTNFILDEYKDVTRDAFAKSIEHGKSVQYETAIYHKEGHVLYLSIVNIPISVNDEIVGAYGVFKDISRERELARALKEKNKDLETLWNTAINPVFQLNLDGTVSQVNPAFRQLFEYDEQEIQETLYEIVPEYLQEEMLQLQKRLDHLEPIESYETQRITKSGKLLDILASYTPVYNEHGEPTGIHVVYNNITKLKNTQRELDQSKEKYKVITEYAFDVIKVFNRNGRADYLSPSIKHLLGHEPSECIGKQFTEFIHPEDHAVVQKNLQLLLVTRKHCTMELRMRHIDGHYVWMEVVASPVIERGRVINIITISRDISERYSMQEALKQMAYYDHLSGLPNRRAFDDRLQDLIDTEGQEPSLALLLVDGNQFKQINDTYGHDAGDAVIVEMAKRLSTSVRQNDLVARLGGDEIGILLGQIRAHDQVEAIINRIIEAFKEPFLYKHATIPIEIALGIALYPQDAQDKKALFIAADNALYESKKTRATCHTYYEQLSNEKKQ</sequence>
<feature type="domain" description="PAC" evidence="2">
    <location>
        <begin position="463"/>
        <end position="514"/>
    </location>
</feature>
<dbReference type="Gene3D" id="3.30.70.270">
    <property type="match status" value="1"/>
</dbReference>
<dbReference type="PANTHER" id="PTHR44757">
    <property type="entry name" value="DIGUANYLATE CYCLASE DGCP"/>
    <property type="match status" value="1"/>
</dbReference>
<dbReference type="AlphaFoldDB" id="A0A264W3L0"/>
<organism evidence="4 5">
    <name type="scientific">Tetzosporium hominis</name>
    <dbReference type="NCBI Taxonomy" id="2020506"/>
    <lineage>
        <taxon>Bacteria</taxon>
        <taxon>Bacillati</taxon>
        <taxon>Bacillota</taxon>
        <taxon>Bacilli</taxon>
        <taxon>Bacillales</taxon>
        <taxon>Caryophanaceae</taxon>
        <taxon>Tetzosporium</taxon>
    </lineage>
</organism>
<dbReference type="SMART" id="SM00267">
    <property type="entry name" value="GGDEF"/>
    <property type="match status" value="1"/>
</dbReference>
<dbReference type="InterPro" id="IPR001610">
    <property type="entry name" value="PAC"/>
</dbReference>
<dbReference type="CDD" id="cd00130">
    <property type="entry name" value="PAS"/>
    <property type="match status" value="3"/>
</dbReference>
<dbReference type="GO" id="GO:0006355">
    <property type="term" value="P:regulation of DNA-templated transcription"/>
    <property type="evidence" value="ECO:0007669"/>
    <property type="project" value="InterPro"/>
</dbReference>
<dbReference type="Gene3D" id="3.30.450.20">
    <property type="entry name" value="PAS domain"/>
    <property type="match status" value="4"/>
</dbReference>
<evidence type="ECO:0000259" key="1">
    <source>
        <dbReference type="PROSITE" id="PS50112"/>
    </source>
</evidence>
<dbReference type="NCBIfam" id="TIGR00229">
    <property type="entry name" value="sensory_box"/>
    <property type="match status" value="4"/>
</dbReference>